<organism evidence="2 3">
    <name type="scientific">Haloarcula nitratireducens</name>
    <dbReference type="NCBI Taxonomy" id="2487749"/>
    <lineage>
        <taxon>Archaea</taxon>
        <taxon>Methanobacteriati</taxon>
        <taxon>Methanobacteriota</taxon>
        <taxon>Stenosarchaea group</taxon>
        <taxon>Halobacteria</taxon>
        <taxon>Halobacteriales</taxon>
        <taxon>Haloarculaceae</taxon>
        <taxon>Haloarcula</taxon>
    </lineage>
</organism>
<protein>
    <recommendedName>
        <fullName evidence="1">DUF8048 domain-containing protein</fullName>
    </recommendedName>
</protein>
<feature type="non-terminal residue" evidence="2">
    <location>
        <position position="72"/>
    </location>
</feature>
<evidence type="ECO:0000313" key="3">
    <source>
        <dbReference type="Proteomes" id="UP001430455"/>
    </source>
</evidence>
<evidence type="ECO:0000259" key="1">
    <source>
        <dbReference type="Pfam" id="PF26222"/>
    </source>
</evidence>
<dbReference type="EMBL" id="RKLT01000056">
    <property type="protein sequence ID" value="MBX0298324.1"/>
    <property type="molecule type" value="Genomic_DNA"/>
</dbReference>
<sequence length="72" mass="7747">MLEGDSATAADESGLDGATIERVAEMADVEHQTLATALVILHAELIGRHSNLEHSTDYVTVDGTRAYRVHQS</sequence>
<gene>
    <name evidence="2" type="ORF">EGH23_26050</name>
</gene>
<name>A0AAW4PK07_9EURY</name>
<keyword evidence="3" id="KW-1185">Reference proteome</keyword>
<accession>A0AAW4PK07</accession>
<comment type="caution">
    <text evidence="2">The sequence shown here is derived from an EMBL/GenBank/DDBJ whole genome shotgun (WGS) entry which is preliminary data.</text>
</comment>
<dbReference type="AlphaFoldDB" id="A0AAW4PK07"/>
<dbReference type="Pfam" id="PF26222">
    <property type="entry name" value="DUF8048"/>
    <property type="match status" value="1"/>
</dbReference>
<feature type="domain" description="DUF8048" evidence="1">
    <location>
        <begin position="15"/>
        <end position="70"/>
    </location>
</feature>
<proteinExistence type="predicted"/>
<reference evidence="2 3" key="1">
    <citation type="submission" date="2021-06" db="EMBL/GenBank/DDBJ databases">
        <title>Halomicroarcula sp. a new haloarchaeum isolated from saline soil.</title>
        <authorList>
            <person name="Duran-Viseras A."/>
            <person name="Sanchez-Porro C."/>
            <person name="Ventosa A."/>
        </authorList>
    </citation>
    <scope>NUCLEOTIDE SEQUENCE [LARGE SCALE GENOMIC DNA]</scope>
    <source>
        <strain evidence="2 3">F27</strain>
    </source>
</reference>
<dbReference type="InterPro" id="IPR058361">
    <property type="entry name" value="DUF8048"/>
</dbReference>
<dbReference type="Proteomes" id="UP001430455">
    <property type="component" value="Unassembled WGS sequence"/>
</dbReference>
<evidence type="ECO:0000313" key="2">
    <source>
        <dbReference type="EMBL" id="MBX0298324.1"/>
    </source>
</evidence>